<dbReference type="EMBL" id="GBXM01068485">
    <property type="protein sequence ID" value="JAH40092.1"/>
    <property type="molecule type" value="Transcribed_RNA"/>
</dbReference>
<accession>A0A0E9SFR5</accession>
<organism evidence="1">
    <name type="scientific">Anguilla anguilla</name>
    <name type="common">European freshwater eel</name>
    <name type="synonym">Muraena anguilla</name>
    <dbReference type="NCBI Taxonomy" id="7936"/>
    <lineage>
        <taxon>Eukaryota</taxon>
        <taxon>Metazoa</taxon>
        <taxon>Chordata</taxon>
        <taxon>Craniata</taxon>
        <taxon>Vertebrata</taxon>
        <taxon>Euteleostomi</taxon>
        <taxon>Actinopterygii</taxon>
        <taxon>Neopterygii</taxon>
        <taxon>Teleostei</taxon>
        <taxon>Anguilliformes</taxon>
        <taxon>Anguillidae</taxon>
        <taxon>Anguilla</taxon>
    </lineage>
</organism>
<reference evidence="1" key="2">
    <citation type="journal article" date="2015" name="Fish Shellfish Immunol.">
        <title>Early steps in the European eel (Anguilla anguilla)-Vibrio vulnificus interaction in the gills: Role of the RtxA13 toxin.</title>
        <authorList>
            <person name="Callol A."/>
            <person name="Pajuelo D."/>
            <person name="Ebbesson L."/>
            <person name="Teles M."/>
            <person name="MacKenzie S."/>
            <person name="Amaro C."/>
        </authorList>
    </citation>
    <scope>NUCLEOTIDE SEQUENCE</scope>
</reference>
<proteinExistence type="predicted"/>
<name>A0A0E9SFR5_ANGAN</name>
<protein>
    <submittedName>
        <fullName evidence="1">Uncharacterized protein</fullName>
    </submittedName>
</protein>
<dbReference type="AlphaFoldDB" id="A0A0E9SFR5"/>
<reference evidence="1" key="1">
    <citation type="submission" date="2014-11" db="EMBL/GenBank/DDBJ databases">
        <authorList>
            <person name="Amaro Gonzalez C."/>
        </authorList>
    </citation>
    <scope>NUCLEOTIDE SEQUENCE</scope>
</reference>
<evidence type="ECO:0000313" key="1">
    <source>
        <dbReference type="EMBL" id="JAH40092.1"/>
    </source>
</evidence>
<sequence>MSTSKLTLLCDFYLTLLNYLASTCW</sequence>